<accession>A0AC34PUS7</accession>
<dbReference type="Proteomes" id="UP000887576">
    <property type="component" value="Unplaced"/>
</dbReference>
<protein>
    <submittedName>
        <fullName evidence="2">TAFH domain-containing protein</fullName>
    </submittedName>
</protein>
<name>A0AC34PUS7_9BILA</name>
<organism evidence="1 2">
    <name type="scientific">Panagrolaimus sp. JU765</name>
    <dbReference type="NCBI Taxonomy" id="591449"/>
    <lineage>
        <taxon>Eukaryota</taxon>
        <taxon>Metazoa</taxon>
        <taxon>Ecdysozoa</taxon>
        <taxon>Nematoda</taxon>
        <taxon>Chromadorea</taxon>
        <taxon>Rhabditida</taxon>
        <taxon>Tylenchina</taxon>
        <taxon>Panagrolaimomorpha</taxon>
        <taxon>Panagrolaimoidea</taxon>
        <taxon>Panagrolaimidae</taxon>
        <taxon>Panagrolaimus</taxon>
    </lineage>
</organism>
<evidence type="ECO:0000313" key="2">
    <source>
        <dbReference type="WBParaSite" id="JU765_v2.g10134.t1"/>
    </source>
</evidence>
<proteinExistence type="predicted"/>
<sequence length="488" mass="54923">MDQPTSSSTIRYRIAPPEMMSHIRNPTYSQGYSAQMRPVAIQPQQQQMPQHQHEQQQQHQVYVQRPQIVQPIQIGNMNAPVTDPLEKLIKLLKSFIALCQKNKPELTPKMIKMTEQFILGESTAKEYEQHVTQSLSHAATPKLVDFLGKHIPLLSAEVKAGKISMEQILSINRPKLATTDSPSPQSSQAGTASPQSMAHGPSPAQRPTPSPMQPQTNESLNRIKSESSMNQTQSNAPVSDSSSQQSTQPEQKPFVKVEIGSYPSTSQALPPTLHVRPPAVPEVAYKDIPMEQNSGDRSIFDRQSFAARLRRKMPECDAFEENVLIMLSDYLEVKLREMVKGTITAADHRLEPLQQNALLVQSCDPKKQLAMIEKFEKAEKQRRENLEKEAILKMSKGKGKDSDMLEKAKLIRKADEEAKLNVQTNEAAKAALSGTKRQWTSKNPASTTTGRPRKRQLTMRDIMYVFERDTVAKNTPVYRRLLYGLNPE</sequence>
<reference evidence="2" key="1">
    <citation type="submission" date="2022-11" db="UniProtKB">
        <authorList>
            <consortium name="WormBaseParasite"/>
        </authorList>
    </citation>
    <scope>IDENTIFICATION</scope>
</reference>
<dbReference type="WBParaSite" id="JU765_v2.g10134.t1">
    <property type="protein sequence ID" value="JU765_v2.g10134.t1"/>
    <property type="gene ID" value="JU765_v2.g10134"/>
</dbReference>
<evidence type="ECO:0000313" key="1">
    <source>
        <dbReference type="Proteomes" id="UP000887576"/>
    </source>
</evidence>